<dbReference type="Proteomes" id="UP000196027">
    <property type="component" value="Chromosome"/>
</dbReference>
<dbReference type="InterPro" id="IPR001328">
    <property type="entry name" value="Pept_tRNA_hydro"/>
</dbReference>
<accession>A0A1Y0I4B5</accession>
<comment type="similarity">
    <text evidence="5 7 9">Belongs to the PTH family.</text>
</comment>
<evidence type="ECO:0000256" key="7">
    <source>
        <dbReference type="HAMAP-Rule" id="MF_00083"/>
    </source>
</evidence>
<keyword evidence="3 7" id="KW-0378">Hydrolase</keyword>
<evidence type="ECO:0000256" key="1">
    <source>
        <dbReference type="ARBA" id="ARBA00013260"/>
    </source>
</evidence>
<dbReference type="Gene3D" id="3.40.50.1470">
    <property type="entry name" value="Peptidyl-tRNA hydrolase"/>
    <property type="match status" value="1"/>
</dbReference>
<feature type="binding site" evidence="7">
    <location>
        <position position="115"/>
    </location>
    <ligand>
        <name>tRNA</name>
        <dbReference type="ChEBI" id="CHEBI:17843"/>
    </ligand>
</feature>
<dbReference type="EC" id="3.1.1.29" evidence="1 7"/>
<keyword evidence="4 7" id="KW-0694">RNA-binding</keyword>
<dbReference type="CDD" id="cd00462">
    <property type="entry name" value="PTH"/>
    <property type="match status" value="1"/>
</dbReference>
<comment type="subunit">
    <text evidence="7">Monomer.</text>
</comment>
<dbReference type="PANTHER" id="PTHR17224:SF1">
    <property type="entry name" value="PEPTIDYL-TRNA HYDROLASE"/>
    <property type="match status" value="1"/>
</dbReference>
<proteinExistence type="inferred from homology"/>
<dbReference type="PROSITE" id="PS01196">
    <property type="entry name" value="PEPT_TRNA_HYDROL_2"/>
    <property type="match status" value="1"/>
</dbReference>
<dbReference type="NCBIfam" id="TIGR00447">
    <property type="entry name" value="pth"/>
    <property type="match status" value="1"/>
</dbReference>
<dbReference type="HAMAP" id="MF_00083">
    <property type="entry name" value="Pept_tRNA_hydro_bact"/>
    <property type="match status" value="1"/>
</dbReference>
<sequence length="194" mass="21109">MSIKLIVGLGNPGSEYASTRHNAGALFVEYLCRQFGTTLRPDKKFHGLYAKISISGQDLHLLNPTTFMNRSGMAVQALCNYLKINADEVLVAHDELDIPCGAVKVKLGGGHGGHNGLRDIIKALGGNKDFYRLRLGIDHPGSKEKVVGFVLGQLGKSETQKLEASFDEVDRALSMLVEGEIAKATQRINSYKPE</sequence>
<dbReference type="KEGG" id="ome:OLMES_1178"/>
<dbReference type="PROSITE" id="PS01195">
    <property type="entry name" value="PEPT_TRNA_HYDROL_1"/>
    <property type="match status" value="1"/>
</dbReference>
<name>A0A1Y0I4B5_9GAMM</name>
<comment type="subcellular location">
    <subcellularLocation>
        <location evidence="7">Cytoplasm</location>
    </subcellularLocation>
</comment>
<dbReference type="GO" id="GO:0004045">
    <property type="term" value="F:peptidyl-tRNA hydrolase activity"/>
    <property type="evidence" value="ECO:0007669"/>
    <property type="project" value="UniProtKB-UniRule"/>
</dbReference>
<comment type="catalytic activity">
    <reaction evidence="7 8">
        <text>an N-acyl-L-alpha-aminoacyl-tRNA + H2O = an N-acyl-L-amino acid + a tRNA + H(+)</text>
        <dbReference type="Rhea" id="RHEA:54448"/>
        <dbReference type="Rhea" id="RHEA-COMP:10123"/>
        <dbReference type="Rhea" id="RHEA-COMP:13883"/>
        <dbReference type="ChEBI" id="CHEBI:15377"/>
        <dbReference type="ChEBI" id="CHEBI:15378"/>
        <dbReference type="ChEBI" id="CHEBI:59874"/>
        <dbReference type="ChEBI" id="CHEBI:78442"/>
        <dbReference type="ChEBI" id="CHEBI:138191"/>
        <dbReference type="EC" id="3.1.1.29"/>
    </reaction>
</comment>
<dbReference type="SUPFAM" id="SSF53178">
    <property type="entry name" value="Peptidyl-tRNA hydrolase-like"/>
    <property type="match status" value="1"/>
</dbReference>
<dbReference type="EMBL" id="CP021425">
    <property type="protein sequence ID" value="ARU55261.1"/>
    <property type="molecule type" value="Genomic_DNA"/>
</dbReference>
<keyword evidence="7" id="KW-0963">Cytoplasm</keyword>
<comment type="function">
    <text evidence="7">Hydrolyzes ribosome-free peptidyl-tRNAs (with 1 or more amino acids incorporated), which drop off the ribosome during protein synthesis, or as a result of ribosome stalling.</text>
</comment>
<dbReference type="InterPro" id="IPR018171">
    <property type="entry name" value="Pept_tRNA_hydro_CS"/>
</dbReference>
<dbReference type="GO" id="GO:0005737">
    <property type="term" value="C:cytoplasm"/>
    <property type="evidence" value="ECO:0007669"/>
    <property type="project" value="UniProtKB-SubCell"/>
</dbReference>
<evidence type="ECO:0000313" key="10">
    <source>
        <dbReference type="EMBL" id="ARU55261.1"/>
    </source>
</evidence>
<dbReference type="InterPro" id="IPR036416">
    <property type="entry name" value="Pept_tRNA_hydro_sf"/>
</dbReference>
<keyword evidence="11" id="KW-1185">Reference proteome</keyword>
<dbReference type="GO" id="GO:0072344">
    <property type="term" value="P:rescue of stalled ribosome"/>
    <property type="evidence" value="ECO:0007669"/>
    <property type="project" value="UniProtKB-UniRule"/>
</dbReference>
<evidence type="ECO:0000256" key="4">
    <source>
        <dbReference type="ARBA" id="ARBA00022884"/>
    </source>
</evidence>
<evidence type="ECO:0000256" key="8">
    <source>
        <dbReference type="RuleBase" id="RU000673"/>
    </source>
</evidence>
<evidence type="ECO:0000256" key="6">
    <source>
        <dbReference type="ARBA" id="ARBA00050038"/>
    </source>
</evidence>
<feature type="binding site" evidence="7">
    <location>
        <position position="67"/>
    </location>
    <ligand>
        <name>tRNA</name>
        <dbReference type="ChEBI" id="CHEBI:17843"/>
    </ligand>
</feature>
<reference evidence="10 11" key="1">
    <citation type="submission" date="2017-05" db="EMBL/GenBank/DDBJ databases">
        <title>Genomic insights into alkan degradation activity of Oleiphilus messinensis.</title>
        <authorList>
            <person name="Kozyavkin S.A."/>
            <person name="Slesarev A.I."/>
            <person name="Golyshin P.N."/>
            <person name="Korzhenkov A."/>
            <person name="Golyshina O.N."/>
            <person name="Toshchakov S.V."/>
        </authorList>
    </citation>
    <scope>NUCLEOTIDE SEQUENCE [LARGE SCALE GENOMIC DNA]</scope>
    <source>
        <strain evidence="10 11">ME102</strain>
    </source>
</reference>
<dbReference type="GO" id="GO:0000049">
    <property type="term" value="F:tRNA binding"/>
    <property type="evidence" value="ECO:0007669"/>
    <property type="project" value="UniProtKB-UniRule"/>
</dbReference>
<evidence type="ECO:0000256" key="5">
    <source>
        <dbReference type="ARBA" id="ARBA00038063"/>
    </source>
</evidence>
<dbReference type="OrthoDB" id="9800507at2"/>
<keyword evidence="2 7" id="KW-0820">tRNA-binding</keyword>
<evidence type="ECO:0000313" key="11">
    <source>
        <dbReference type="Proteomes" id="UP000196027"/>
    </source>
</evidence>
<feature type="binding site" evidence="7">
    <location>
        <position position="69"/>
    </location>
    <ligand>
        <name>tRNA</name>
        <dbReference type="ChEBI" id="CHEBI:17843"/>
    </ligand>
</feature>
<evidence type="ECO:0000256" key="2">
    <source>
        <dbReference type="ARBA" id="ARBA00022555"/>
    </source>
</evidence>
<feature type="site" description="Discriminates between blocked and unblocked aminoacyl-tRNA" evidence="7">
    <location>
        <position position="11"/>
    </location>
</feature>
<feature type="site" description="Stabilizes the basic form of H active site to accept a proton" evidence="7">
    <location>
        <position position="94"/>
    </location>
</feature>
<feature type="active site" description="Proton acceptor" evidence="7">
    <location>
        <position position="21"/>
    </location>
</feature>
<feature type="binding site" evidence="7">
    <location>
        <position position="16"/>
    </location>
    <ligand>
        <name>tRNA</name>
        <dbReference type="ChEBI" id="CHEBI:17843"/>
    </ligand>
</feature>
<protein>
    <recommendedName>
        <fullName evidence="6 7">Peptidyl-tRNA hydrolase</fullName>
        <shortName evidence="7">Pth</shortName>
        <ecNumber evidence="1 7">3.1.1.29</ecNumber>
    </recommendedName>
</protein>
<evidence type="ECO:0000256" key="9">
    <source>
        <dbReference type="RuleBase" id="RU004320"/>
    </source>
</evidence>
<dbReference type="GO" id="GO:0006515">
    <property type="term" value="P:protein quality control for misfolded or incompletely synthesized proteins"/>
    <property type="evidence" value="ECO:0007669"/>
    <property type="project" value="UniProtKB-UniRule"/>
</dbReference>
<comment type="function">
    <text evidence="7">Catalyzes the release of premature peptidyl moieties from peptidyl-tRNA molecules trapped in stalled 50S ribosomal subunits, and thus maintains levels of free tRNAs and 50S ribosomes.</text>
</comment>
<dbReference type="RefSeq" id="WP_087460387.1">
    <property type="nucleotide sequence ID" value="NZ_CP021425.1"/>
</dbReference>
<gene>
    <name evidence="7" type="primary">pth</name>
    <name evidence="10" type="ORF">OLMES_1178</name>
</gene>
<evidence type="ECO:0000256" key="3">
    <source>
        <dbReference type="ARBA" id="ARBA00022801"/>
    </source>
</evidence>
<dbReference type="PANTHER" id="PTHR17224">
    <property type="entry name" value="PEPTIDYL-TRNA HYDROLASE"/>
    <property type="match status" value="1"/>
</dbReference>
<organism evidence="10 11">
    <name type="scientific">Oleiphilus messinensis</name>
    <dbReference type="NCBI Taxonomy" id="141451"/>
    <lineage>
        <taxon>Bacteria</taxon>
        <taxon>Pseudomonadati</taxon>
        <taxon>Pseudomonadota</taxon>
        <taxon>Gammaproteobacteria</taxon>
        <taxon>Oceanospirillales</taxon>
        <taxon>Oleiphilaceae</taxon>
        <taxon>Oleiphilus</taxon>
    </lineage>
</organism>
<dbReference type="AlphaFoldDB" id="A0A1Y0I4B5"/>
<dbReference type="FunFam" id="3.40.50.1470:FF:000001">
    <property type="entry name" value="Peptidyl-tRNA hydrolase"/>
    <property type="match status" value="1"/>
</dbReference>
<dbReference type="Pfam" id="PF01195">
    <property type="entry name" value="Pept_tRNA_hydro"/>
    <property type="match status" value="1"/>
</dbReference>